<keyword evidence="2" id="KW-1185">Reference proteome</keyword>
<protein>
    <submittedName>
        <fullName evidence="1">Uncharacterized protein</fullName>
    </submittedName>
</protein>
<reference evidence="1 2" key="1">
    <citation type="submission" date="2023-01" db="EMBL/GenBank/DDBJ databases">
        <title>Analysis of 21 Apiospora genomes using comparative genomics revels a genus with tremendous synthesis potential of carbohydrate active enzymes and secondary metabolites.</title>
        <authorList>
            <person name="Sorensen T."/>
        </authorList>
    </citation>
    <scope>NUCLEOTIDE SEQUENCE [LARGE SCALE GENOMIC DNA]</scope>
    <source>
        <strain evidence="1 2">CBS 24483</strain>
    </source>
</reference>
<dbReference type="RefSeq" id="XP_066698733.1">
    <property type="nucleotide sequence ID" value="XM_066846335.1"/>
</dbReference>
<dbReference type="EMBL" id="JAQQWE010000006">
    <property type="protein sequence ID" value="KAK7949227.1"/>
    <property type="molecule type" value="Genomic_DNA"/>
</dbReference>
<sequence>MWQQSLIQGRPARVIEIHHKLVKSQWHLVQSLQRVLGDQDFYFEMRNDMYIVQVYEPKVAEDGASQHSNSVLDDQLEPIA</sequence>
<organism evidence="1 2">
    <name type="scientific">Apiospora aurea</name>
    <dbReference type="NCBI Taxonomy" id="335848"/>
    <lineage>
        <taxon>Eukaryota</taxon>
        <taxon>Fungi</taxon>
        <taxon>Dikarya</taxon>
        <taxon>Ascomycota</taxon>
        <taxon>Pezizomycotina</taxon>
        <taxon>Sordariomycetes</taxon>
        <taxon>Xylariomycetidae</taxon>
        <taxon>Amphisphaeriales</taxon>
        <taxon>Apiosporaceae</taxon>
        <taxon>Apiospora</taxon>
    </lineage>
</organism>
<accession>A0ABR1QA94</accession>
<proteinExistence type="predicted"/>
<comment type="caution">
    <text evidence="1">The sequence shown here is derived from an EMBL/GenBank/DDBJ whole genome shotgun (WGS) entry which is preliminary data.</text>
</comment>
<name>A0ABR1QA94_9PEZI</name>
<gene>
    <name evidence="1" type="ORF">PG986_010113</name>
</gene>
<dbReference type="GeneID" id="92079397"/>
<evidence type="ECO:0000313" key="2">
    <source>
        <dbReference type="Proteomes" id="UP001391051"/>
    </source>
</evidence>
<dbReference type="Proteomes" id="UP001391051">
    <property type="component" value="Unassembled WGS sequence"/>
</dbReference>
<evidence type="ECO:0000313" key="1">
    <source>
        <dbReference type="EMBL" id="KAK7949227.1"/>
    </source>
</evidence>